<dbReference type="EMBL" id="CM023473">
    <property type="protein sequence ID" value="KAH7955217.1"/>
    <property type="molecule type" value="Genomic_DNA"/>
</dbReference>
<evidence type="ECO:0000313" key="1">
    <source>
        <dbReference type="EMBL" id="KAH7955217.1"/>
    </source>
</evidence>
<gene>
    <name evidence="1" type="ORF">HPB49_025528</name>
</gene>
<proteinExistence type="predicted"/>
<comment type="caution">
    <text evidence="1">The sequence shown here is derived from an EMBL/GenBank/DDBJ whole genome shotgun (WGS) entry which is preliminary data.</text>
</comment>
<evidence type="ECO:0000313" key="2">
    <source>
        <dbReference type="Proteomes" id="UP000821865"/>
    </source>
</evidence>
<name>A0ACB8D1G4_DERSI</name>
<protein>
    <submittedName>
        <fullName evidence="1">Uncharacterized protein</fullName>
    </submittedName>
</protein>
<sequence length="336" mass="38064">MGMVYAVSRGTTQEELYNTLGYRSAHIPKESVLEEHITYAKNLLAPSKSTVSITNAVVISESLRCFGDYVDTLKKAFDARVLCLDFDKNGSTVVDHINRWVSRQTRGYIKKLLESPFPRSSKLVLLNIIYFKGIWQTQFKKSETTKLPFFNDGKKPVFADMMRGRINTSHGYSEELSSAILDLPFQGGDYSMTIILPSYRMGVKKLRRLSLGTLQAALKILVRKVVKVYLPRFKFETKYSLSGPLAKLGLRRIFDPRKADLSGITGHRGRLHVDEVVHRAVIRVDESGGTAAAATATILHKSYSFTRVFRAHHPFLFLIRKRNDNSILFVGEVNRL</sequence>
<reference evidence="1" key="1">
    <citation type="submission" date="2020-05" db="EMBL/GenBank/DDBJ databases">
        <title>Large-scale comparative analyses of tick genomes elucidate their genetic diversity and vector capacities.</title>
        <authorList>
            <person name="Jia N."/>
            <person name="Wang J."/>
            <person name="Shi W."/>
            <person name="Du L."/>
            <person name="Sun Y."/>
            <person name="Zhan W."/>
            <person name="Jiang J."/>
            <person name="Wang Q."/>
            <person name="Zhang B."/>
            <person name="Ji P."/>
            <person name="Sakyi L.B."/>
            <person name="Cui X."/>
            <person name="Yuan T."/>
            <person name="Jiang B."/>
            <person name="Yang W."/>
            <person name="Lam T.T.-Y."/>
            <person name="Chang Q."/>
            <person name="Ding S."/>
            <person name="Wang X."/>
            <person name="Zhu J."/>
            <person name="Ruan X."/>
            <person name="Zhao L."/>
            <person name="Wei J."/>
            <person name="Que T."/>
            <person name="Du C."/>
            <person name="Cheng J."/>
            <person name="Dai P."/>
            <person name="Han X."/>
            <person name="Huang E."/>
            <person name="Gao Y."/>
            <person name="Liu J."/>
            <person name="Shao H."/>
            <person name="Ye R."/>
            <person name="Li L."/>
            <person name="Wei W."/>
            <person name="Wang X."/>
            <person name="Wang C."/>
            <person name="Yang T."/>
            <person name="Huo Q."/>
            <person name="Li W."/>
            <person name="Guo W."/>
            <person name="Chen H."/>
            <person name="Zhou L."/>
            <person name="Ni X."/>
            <person name="Tian J."/>
            <person name="Zhou Y."/>
            <person name="Sheng Y."/>
            <person name="Liu T."/>
            <person name="Pan Y."/>
            <person name="Xia L."/>
            <person name="Li J."/>
            <person name="Zhao F."/>
            <person name="Cao W."/>
        </authorList>
    </citation>
    <scope>NUCLEOTIDE SEQUENCE</scope>
    <source>
        <strain evidence="1">Dsil-2018</strain>
    </source>
</reference>
<dbReference type="Proteomes" id="UP000821865">
    <property type="component" value="Chromosome 4"/>
</dbReference>
<keyword evidence="2" id="KW-1185">Reference proteome</keyword>
<accession>A0ACB8D1G4</accession>
<organism evidence="1 2">
    <name type="scientific">Dermacentor silvarum</name>
    <name type="common">Tick</name>
    <dbReference type="NCBI Taxonomy" id="543639"/>
    <lineage>
        <taxon>Eukaryota</taxon>
        <taxon>Metazoa</taxon>
        <taxon>Ecdysozoa</taxon>
        <taxon>Arthropoda</taxon>
        <taxon>Chelicerata</taxon>
        <taxon>Arachnida</taxon>
        <taxon>Acari</taxon>
        <taxon>Parasitiformes</taxon>
        <taxon>Ixodida</taxon>
        <taxon>Ixodoidea</taxon>
        <taxon>Ixodidae</taxon>
        <taxon>Rhipicephalinae</taxon>
        <taxon>Dermacentor</taxon>
    </lineage>
</organism>